<dbReference type="GO" id="GO:0016787">
    <property type="term" value="F:hydrolase activity"/>
    <property type="evidence" value="ECO:0007669"/>
    <property type="project" value="UniProtKB-KW"/>
</dbReference>
<sequence>MRGSIHINWRQDGPEDGPALVLLHPLGSDLRVFDGLLPLLPDDMRIIRIDMRGHGGSECPPPPYGMGTLIADTEKVFAELNLRDAVLLGVSIGGLIAQGLAFKRPELLRGLILSNTAPRIGIRTMWEKRIAEMQKADINQYAKDTFERWFGPLARRKADIGAVEKIVLQQRIEGIIGCAHAIAGTDFYTQTATLNLPVMCVAGDIDGSTPPDMVREMAALIEDARFELLRGAGHLPFVEKPDDYATLIRDFTRGLDVN</sequence>
<dbReference type="RefSeq" id="WP_035258061.1">
    <property type="nucleotide sequence ID" value="NZ_JFKE01000003.1"/>
</dbReference>
<name>A0A037ZIP1_9RHOB</name>
<dbReference type="Proteomes" id="UP000026249">
    <property type="component" value="Unassembled WGS sequence"/>
</dbReference>
<reference evidence="3 4" key="1">
    <citation type="submission" date="2014-03" db="EMBL/GenBank/DDBJ databases">
        <title>Draft Genome Sequence of Actibacterium mucosum KCTC 23349, a Marine Alphaproteobacterium with Complex Ionic Requirements Isolated from Mediterranean Seawater at Malvarrosa Beach, Valencia, Spain.</title>
        <authorList>
            <person name="Arahal D.R."/>
            <person name="Shao Z."/>
            <person name="Lai Q."/>
            <person name="Pujalte M.J."/>
        </authorList>
    </citation>
    <scope>NUCLEOTIDE SEQUENCE [LARGE SCALE GENOMIC DNA]</scope>
    <source>
        <strain evidence="3 4">KCTC 23349</strain>
    </source>
</reference>
<keyword evidence="1" id="KW-0378">Hydrolase</keyword>
<dbReference type="PANTHER" id="PTHR43798:SF31">
    <property type="entry name" value="AB HYDROLASE SUPERFAMILY PROTEIN YCLE"/>
    <property type="match status" value="1"/>
</dbReference>
<evidence type="ECO:0000313" key="4">
    <source>
        <dbReference type="Proteomes" id="UP000026249"/>
    </source>
</evidence>
<feature type="domain" description="AB hydrolase-1" evidence="2">
    <location>
        <begin position="20"/>
        <end position="245"/>
    </location>
</feature>
<dbReference type="STRING" id="1454373.ACMU_09365"/>
<organism evidence="3 4">
    <name type="scientific">Actibacterium mucosum KCTC 23349</name>
    <dbReference type="NCBI Taxonomy" id="1454373"/>
    <lineage>
        <taxon>Bacteria</taxon>
        <taxon>Pseudomonadati</taxon>
        <taxon>Pseudomonadota</taxon>
        <taxon>Alphaproteobacteria</taxon>
        <taxon>Rhodobacterales</taxon>
        <taxon>Roseobacteraceae</taxon>
        <taxon>Actibacterium</taxon>
    </lineage>
</organism>
<dbReference type="InterPro" id="IPR050266">
    <property type="entry name" value="AB_hydrolase_sf"/>
</dbReference>
<dbReference type="OrthoDB" id="9793083at2"/>
<evidence type="ECO:0000259" key="2">
    <source>
        <dbReference type="Pfam" id="PF12697"/>
    </source>
</evidence>
<protein>
    <recommendedName>
        <fullName evidence="2">AB hydrolase-1 domain-containing protein</fullName>
    </recommendedName>
</protein>
<evidence type="ECO:0000313" key="3">
    <source>
        <dbReference type="EMBL" id="KAJ55963.1"/>
    </source>
</evidence>
<dbReference type="InterPro" id="IPR029058">
    <property type="entry name" value="AB_hydrolase_fold"/>
</dbReference>
<keyword evidence="4" id="KW-1185">Reference proteome</keyword>
<dbReference type="PANTHER" id="PTHR43798">
    <property type="entry name" value="MONOACYLGLYCEROL LIPASE"/>
    <property type="match status" value="1"/>
</dbReference>
<comment type="caution">
    <text evidence="3">The sequence shown here is derived from an EMBL/GenBank/DDBJ whole genome shotgun (WGS) entry which is preliminary data.</text>
</comment>
<accession>A0A037ZIP1</accession>
<dbReference type="PRINTS" id="PR00111">
    <property type="entry name" value="ABHYDROLASE"/>
</dbReference>
<dbReference type="EMBL" id="JFKE01000003">
    <property type="protein sequence ID" value="KAJ55963.1"/>
    <property type="molecule type" value="Genomic_DNA"/>
</dbReference>
<proteinExistence type="predicted"/>
<dbReference type="AlphaFoldDB" id="A0A037ZIP1"/>
<dbReference type="InterPro" id="IPR000073">
    <property type="entry name" value="AB_hydrolase_1"/>
</dbReference>
<dbReference type="Pfam" id="PF12697">
    <property type="entry name" value="Abhydrolase_6"/>
    <property type="match status" value="1"/>
</dbReference>
<dbReference type="Gene3D" id="3.40.50.1820">
    <property type="entry name" value="alpha/beta hydrolase"/>
    <property type="match status" value="1"/>
</dbReference>
<dbReference type="SUPFAM" id="SSF53474">
    <property type="entry name" value="alpha/beta-Hydrolases"/>
    <property type="match status" value="1"/>
</dbReference>
<dbReference type="GO" id="GO:0016020">
    <property type="term" value="C:membrane"/>
    <property type="evidence" value="ECO:0007669"/>
    <property type="project" value="TreeGrafter"/>
</dbReference>
<evidence type="ECO:0000256" key="1">
    <source>
        <dbReference type="ARBA" id="ARBA00022801"/>
    </source>
</evidence>
<gene>
    <name evidence="3" type="ORF">ACMU_09365</name>
</gene>